<accession>S4MGZ0</accession>
<dbReference type="Proteomes" id="UP000015001">
    <property type="component" value="Unassembled WGS sequence"/>
</dbReference>
<reference evidence="1 2" key="1">
    <citation type="submission" date="2013-02" db="EMBL/GenBank/DDBJ databases">
        <title>Draft Genome Sequence of Streptomyces afghaniensis, Which Produces Compounds of the Julimycin B-Complex.</title>
        <authorList>
            <person name="Gruening B.A."/>
            <person name="Praeg A."/>
            <person name="Erxleben A."/>
            <person name="Guenther S."/>
            <person name="Fiedler H.-P."/>
            <person name="Goodfellow M."/>
            <person name="Mueller M."/>
        </authorList>
    </citation>
    <scope>NUCLEOTIDE SEQUENCE [LARGE SCALE GENOMIC DNA]</scope>
    <source>
        <strain evidence="1 2">772</strain>
    </source>
</reference>
<organism evidence="1 2">
    <name type="scientific">Streptomyces afghaniensis 772</name>
    <dbReference type="NCBI Taxonomy" id="1283301"/>
    <lineage>
        <taxon>Bacteria</taxon>
        <taxon>Bacillati</taxon>
        <taxon>Actinomycetota</taxon>
        <taxon>Actinomycetes</taxon>
        <taxon>Kitasatosporales</taxon>
        <taxon>Streptomycetaceae</taxon>
        <taxon>Streptomyces</taxon>
    </lineage>
</organism>
<name>S4MGZ0_9ACTN</name>
<protein>
    <submittedName>
        <fullName evidence="1">Uncharacterized protein</fullName>
    </submittedName>
</protein>
<comment type="caution">
    <text evidence="1">The sequence shown here is derived from an EMBL/GenBank/DDBJ whole genome shotgun (WGS) entry which is preliminary data.</text>
</comment>
<evidence type="ECO:0000313" key="2">
    <source>
        <dbReference type="Proteomes" id="UP000015001"/>
    </source>
</evidence>
<proteinExistence type="predicted"/>
<dbReference type="HOGENOM" id="CLU_3398671_0_0_11"/>
<keyword evidence="2" id="KW-1185">Reference proteome</keyword>
<dbReference type="AlphaFoldDB" id="S4MGZ0"/>
<sequence length="31" mass="3684">MHVGNSAQFHVREWKEVVDRCASCFSGRYQR</sequence>
<gene>
    <name evidence="1" type="ORF">STAFG_7166</name>
</gene>
<evidence type="ECO:0000313" key="1">
    <source>
        <dbReference type="EMBL" id="EPJ35776.1"/>
    </source>
</evidence>
<dbReference type="EMBL" id="AOPY01001611">
    <property type="protein sequence ID" value="EPJ35776.1"/>
    <property type="molecule type" value="Genomic_DNA"/>
</dbReference>